<dbReference type="RefSeq" id="WP_190761821.1">
    <property type="nucleotide sequence ID" value="NZ_JACXLD010000001.1"/>
</dbReference>
<evidence type="ECO:0000256" key="13">
    <source>
        <dbReference type="PIRSR" id="PIRSR006247-1"/>
    </source>
</evidence>
<evidence type="ECO:0000256" key="6">
    <source>
        <dbReference type="ARBA" id="ARBA00022538"/>
    </source>
</evidence>
<dbReference type="GO" id="GO:0005886">
    <property type="term" value="C:plasma membrane"/>
    <property type="evidence" value="ECO:0007669"/>
    <property type="project" value="UniProtKB-SubCell"/>
</dbReference>
<dbReference type="PIRSF" id="PIRSF006247">
    <property type="entry name" value="TrkH"/>
    <property type="match status" value="1"/>
</dbReference>
<keyword evidence="8 12" id="KW-0630">Potassium</keyword>
<evidence type="ECO:0000256" key="4">
    <source>
        <dbReference type="ARBA" id="ARBA00022475"/>
    </source>
</evidence>
<proteinExistence type="inferred from homology"/>
<reference evidence="15" key="1">
    <citation type="submission" date="2020-09" db="EMBL/GenBank/DDBJ databases">
        <authorList>
            <person name="Yoon J.-W."/>
        </authorList>
    </citation>
    <scope>NUCLEOTIDE SEQUENCE</scope>
    <source>
        <strain evidence="15">KMU-158</strain>
    </source>
</reference>
<evidence type="ECO:0000256" key="10">
    <source>
        <dbReference type="ARBA" id="ARBA00023065"/>
    </source>
</evidence>
<keyword evidence="10 12" id="KW-0406">Ion transport</keyword>
<evidence type="ECO:0000256" key="1">
    <source>
        <dbReference type="ARBA" id="ARBA00004429"/>
    </source>
</evidence>
<feature type="transmembrane region" description="Helical" evidence="14">
    <location>
        <begin position="182"/>
        <end position="201"/>
    </location>
</feature>
<keyword evidence="11 12" id="KW-0472">Membrane</keyword>
<keyword evidence="7 14" id="KW-0812">Transmembrane</keyword>
<comment type="function">
    <text evidence="12">Low-affinity potassium transport system. Interacts with Trk system potassium uptake protein TrkA.</text>
</comment>
<gene>
    <name evidence="15" type="ORF">IB286_01125</name>
</gene>
<feature type="binding site" evidence="13">
    <location>
        <position position="220"/>
    </location>
    <ligand>
        <name>K(+)</name>
        <dbReference type="ChEBI" id="CHEBI:29103"/>
    </ligand>
</feature>
<evidence type="ECO:0000256" key="11">
    <source>
        <dbReference type="ARBA" id="ARBA00023136"/>
    </source>
</evidence>
<feature type="binding site" evidence="13">
    <location>
        <position position="435"/>
    </location>
    <ligand>
        <name>K(+)</name>
        <dbReference type="ChEBI" id="CHEBI:29103"/>
    </ligand>
</feature>
<keyword evidence="4 12" id="KW-1003">Cell membrane</keyword>
<sequence>MHLIVVARIIGILLMIFSLTMALPATLSFIFVDGVLNAFLTAFAVTLGCGVLLWLVSRGKQADLGIRDGFLVVSLFWTVLGLFGALPFYLAEHPGLSVSEAVFESISGLTTTGATVITGLDDLPISILFYRQFLQWLGGIGIIVIAVAILPILGIGGMQLYRAETPGPVKDNKLTPRITGTAKVLFLMYVSLTAVCTLAYWLAGMSFFDAICHAFSTIAIGGFSTHDASMGYFDSPLILLLCSAFMLFAGLSFSIHFQVWRNRTPGQYFRDSESKFYLGVILISAIIICAYLMIAEHHQPWEALYHGIFHTVSITTTAGFGADDFSSWPTFLPVALIMLSFIGGCAGSTGGGMKAVRVMLIGKQGLREMKQLLHPNAVIPLKVGQHRVEAKVVSAVWSFVAMYLISFVFITLIMMALGLDSLSAFSATAAAINNLGPGLGEVAANYHSVSAAGKWVLCYAMLLGRLEIFTLLVVMSPGFWRH</sequence>
<feature type="transmembrane region" description="Helical" evidence="14">
    <location>
        <begin position="276"/>
        <end position="294"/>
    </location>
</feature>
<feature type="transmembrane region" description="Helical" evidence="14">
    <location>
        <begin position="392"/>
        <end position="417"/>
    </location>
</feature>
<feature type="binding site" evidence="13">
    <location>
        <position position="111"/>
    </location>
    <ligand>
        <name>K(+)</name>
        <dbReference type="ChEBI" id="CHEBI:29103"/>
    </ligand>
</feature>
<name>A0A927BYX1_9GAMM</name>
<feature type="binding site" evidence="13">
    <location>
        <position position="318"/>
    </location>
    <ligand>
        <name>K(+)</name>
        <dbReference type="ChEBI" id="CHEBI:29103"/>
    </ligand>
</feature>
<comment type="caution">
    <text evidence="15">The sequence shown here is derived from an EMBL/GenBank/DDBJ whole genome shotgun (WGS) entry which is preliminary data.</text>
</comment>
<comment type="similarity">
    <text evidence="2 12">Belongs to the TrkH potassium transport family.</text>
</comment>
<dbReference type="PANTHER" id="PTHR32024">
    <property type="entry name" value="TRK SYSTEM POTASSIUM UPTAKE PROTEIN TRKG-RELATED"/>
    <property type="match status" value="1"/>
</dbReference>
<dbReference type="GO" id="GO:0015379">
    <property type="term" value="F:potassium:chloride symporter activity"/>
    <property type="evidence" value="ECO:0007669"/>
    <property type="project" value="InterPro"/>
</dbReference>
<evidence type="ECO:0000256" key="2">
    <source>
        <dbReference type="ARBA" id="ARBA00009137"/>
    </source>
</evidence>
<dbReference type="PANTHER" id="PTHR32024:SF2">
    <property type="entry name" value="TRK SYSTEM POTASSIUM UPTAKE PROTEIN TRKG-RELATED"/>
    <property type="match status" value="1"/>
</dbReference>
<keyword evidence="16" id="KW-1185">Reference proteome</keyword>
<comment type="subcellular location">
    <subcellularLocation>
        <location evidence="1 12">Cell inner membrane</location>
        <topology evidence="1 12">Multi-pass membrane protein</topology>
    </subcellularLocation>
</comment>
<feature type="transmembrane region" description="Helical" evidence="14">
    <location>
        <begin position="237"/>
        <end position="256"/>
    </location>
</feature>
<evidence type="ECO:0000256" key="12">
    <source>
        <dbReference type="PIRNR" id="PIRNR006247"/>
    </source>
</evidence>
<evidence type="ECO:0000256" key="3">
    <source>
        <dbReference type="ARBA" id="ARBA00022448"/>
    </source>
</evidence>
<evidence type="ECO:0000256" key="8">
    <source>
        <dbReference type="ARBA" id="ARBA00022958"/>
    </source>
</evidence>
<keyword evidence="5 12" id="KW-0997">Cell inner membrane</keyword>
<keyword evidence="6 12" id="KW-0633">Potassium transport</keyword>
<dbReference type="Pfam" id="PF02386">
    <property type="entry name" value="TrkH"/>
    <property type="match status" value="1"/>
</dbReference>
<dbReference type="EMBL" id="JACXLD010000001">
    <property type="protein sequence ID" value="MBD2857589.1"/>
    <property type="molecule type" value="Genomic_DNA"/>
</dbReference>
<evidence type="ECO:0000256" key="9">
    <source>
        <dbReference type="ARBA" id="ARBA00022989"/>
    </source>
</evidence>
<evidence type="ECO:0000313" key="15">
    <source>
        <dbReference type="EMBL" id="MBD2857589.1"/>
    </source>
</evidence>
<dbReference type="NCBIfam" id="TIGR00933">
    <property type="entry name" value="2a38"/>
    <property type="match status" value="1"/>
</dbReference>
<feature type="binding site" evidence="13">
    <location>
        <position position="434"/>
    </location>
    <ligand>
        <name>K(+)</name>
        <dbReference type="ChEBI" id="CHEBI:29103"/>
    </ligand>
</feature>
<protein>
    <recommendedName>
        <fullName evidence="12">Trk system potassium uptake protein</fullName>
    </recommendedName>
</protein>
<feature type="transmembrane region" description="Helical" evidence="14">
    <location>
        <begin position="334"/>
        <end position="360"/>
    </location>
</feature>
<dbReference type="GO" id="GO:0046872">
    <property type="term" value="F:metal ion binding"/>
    <property type="evidence" value="ECO:0007669"/>
    <property type="project" value="UniProtKB-KW"/>
</dbReference>
<keyword evidence="9 14" id="KW-1133">Transmembrane helix</keyword>
<feature type="transmembrane region" description="Helical" evidence="14">
    <location>
        <begin position="459"/>
        <end position="480"/>
    </location>
</feature>
<evidence type="ECO:0000313" key="16">
    <source>
        <dbReference type="Proteomes" id="UP000610558"/>
    </source>
</evidence>
<dbReference type="Proteomes" id="UP000610558">
    <property type="component" value="Unassembled WGS sequence"/>
</dbReference>
<dbReference type="InterPro" id="IPR003445">
    <property type="entry name" value="Cat_transpt"/>
</dbReference>
<keyword evidence="13" id="KW-0479">Metal-binding</keyword>
<feature type="binding site" evidence="13">
    <location>
        <position position="221"/>
    </location>
    <ligand>
        <name>K(+)</name>
        <dbReference type="ChEBI" id="CHEBI:29103"/>
    </ligand>
</feature>
<dbReference type="InterPro" id="IPR004772">
    <property type="entry name" value="TrkH"/>
</dbReference>
<feature type="binding site" evidence="13">
    <location>
        <position position="317"/>
    </location>
    <ligand>
        <name>K(+)</name>
        <dbReference type="ChEBI" id="CHEBI:29103"/>
    </ligand>
</feature>
<feature type="transmembrane region" description="Helical" evidence="14">
    <location>
        <begin position="12"/>
        <end position="32"/>
    </location>
</feature>
<dbReference type="AlphaFoldDB" id="A0A927BYX1"/>
<evidence type="ECO:0000256" key="14">
    <source>
        <dbReference type="SAM" id="Phobius"/>
    </source>
</evidence>
<evidence type="ECO:0000256" key="7">
    <source>
        <dbReference type="ARBA" id="ARBA00022692"/>
    </source>
</evidence>
<accession>A0A927BYX1</accession>
<feature type="transmembrane region" description="Helical" evidence="14">
    <location>
        <begin position="69"/>
        <end position="90"/>
    </location>
</feature>
<feature type="binding site" evidence="13">
    <location>
        <position position="112"/>
    </location>
    <ligand>
        <name>K(+)</name>
        <dbReference type="ChEBI" id="CHEBI:29103"/>
    </ligand>
</feature>
<organism evidence="15 16">
    <name type="scientific">Spongiibacter pelagi</name>
    <dbReference type="NCBI Taxonomy" id="2760804"/>
    <lineage>
        <taxon>Bacteria</taxon>
        <taxon>Pseudomonadati</taxon>
        <taxon>Pseudomonadota</taxon>
        <taxon>Gammaproteobacteria</taxon>
        <taxon>Cellvibrionales</taxon>
        <taxon>Spongiibacteraceae</taxon>
        <taxon>Spongiibacter</taxon>
    </lineage>
</organism>
<keyword evidence="3 12" id="KW-0813">Transport</keyword>
<feature type="transmembrane region" description="Helical" evidence="14">
    <location>
        <begin position="133"/>
        <end position="161"/>
    </location>
</feature>
<evidence type="ECO:0000256" key="5">
    <source>
        <dbReference type="ARBA" id="ARBA00022519"/>
    </source>
</evidence>
<feature type="transmembrane region" description="Helical" evidence="14">
    <location>
        <begin position="38"/>
        <end position="57"/>
    </location>
</feature>